<dbReference type="PROSITE" id="PS51677">
    <property type="entry name" value="NODB"/>
    <property type="match status" value="1"/>
</dbReference>
<dbReference type="Proteomes" id="UP000597444">
    <property type="component" value="Unassembled WGS sequence"/>
</dbReference>
<evidence type="ECO:0000256" key="1">
    <source>
        <dbReference type="ARBA" id="ARBA00022729"/>
    </source>
</evidence>
<organism evidence="3 4">
    <name type="scientific">Reticulibacter mediterranei</name>
    <dbReference type="NCBI Taxonomy" id="2778369"/>
    <lineage>
        <taxon>Bacteria</taxon>
        <taxon>Bacillati</taxon>
        <taxon>Chloroflexota</taxon>
        <taxon>Ktedonobacteria</taxon>
        <taxon>Ktedonobacterales</taxon>
        <taxon>Reticulibacteraceae</taxon>
        <taxon>Reticulibacter</taxon>
    </lineage>
</organism>
<reference evidence="3" key="1">
    <citation type="submission" date="2020-10" db="EMBL/GenBank/DDBJ databases">
        <title>Taxonomic study of unclassified bacteria belonging to the class Ktedonobacteria.</title>
        <authorList>
            <person name="Yabe S."/>
            <person name="Wang C.M."/>
            <person name="Zheng Y."/>
            <person name="Sakai Y."/>
            <person name="Cavaletti L."/>
            <person name="Monciardini P."/>
            <person name="Donadio S."/>
        </authorList>
    </citation>
    <scope>NUCLEOTIDE SEQUENCE</scope>
    <source>
        <strain evidence="3">ID150040</strain>
    </source>
</reference>
<sequence length="354" mass="40498">MRKRLLIFIAGCLYYSGAVAVARCLARLGERRLVILNYHQATGGDLCRHLLYLRQHYRIMHIEAALEELYAPEIYSHDRRTPLVLTFDDGYRDNYTHAFALARQWQIPIVVYLVPGYIESGAHFWWLEGKHLVQHARVPVAVIEGRTYQLTVARERAALADFIDTRVRYASSVAERERFLASIYTELAVSSDGLSLEEEAALPLSWEQVVEMEQSGWVSFGAHTMHHPILAYLTDEQEVQQEVEACRGVVERHLGHPVRSFAYPVGQMQHIGEGAMEAVKRTGYCWAVTTRYGFNTPRSHPHLLHRIEVDVSQHWLVVAAEAAGLWGLFARVRWLPPVRRYLTNAGKKQASTVR</sequence>
<comment type="caution">
    <text evidence="3">The sequence shown here is derived from an EMBL/GenBank/DDBJ whole genome shotgun (WGS) entry which is preliminary data.</text>
</comment>
<evidence type="ECO:0000313" key="3">
    <source>
        <dbReference type="EMBL" id="GHO91671.1"/>
    </source>
</evidence>
<dbReference type="InterPro" id="IPR011330">
    <property type="entry name" value="Glyco_hydro/deAcase_b/a-brl"/>
</dbReference>
<dbReference type="InterPro" id="IPR051398">
    <property type="entry name" value="Polysacch_Deacetylase"/>
</dbReference>
<protein>
    <recommendedName>
        <fullName evidence="2">NodB homology domain-containing protein</fullName>
    </recommendedName>
</protein>
<dbReference type="AlphaFoldDB" id="A0A8J3ILE0"/>
<dbReference type="Gene3D" id="3.20.20.370">
    <property type="entry name" value="Glycoside hydrolase/deacetylase"/>
    <property type="match status" value="1"/>
</dbReference>
<proteinExistence type="predicted"/>
<dbReference type="GO" id="GO:0005975">
    <property type="term" value="P:carbohydrate metabolic process"/>
    <property type="evidence" value="ECO:0007669"/>
    <property type="project" value="InterPro"/>
</dbReference>
<gene>
    <name evidence="3" type="ORF">KSF_017190</name>
</gene>
<dbReference type="SUPFAM" id="SSF88713">
    <property type="entry name" value="Glycoside hydrolase/deacetylase"/>
    <property type="match status" value="1"/>
</dbReference>
<dbReference type="RefSeq" id="WP_220202552.1">
    <property type="nucleotide sequence ID" value="NZ_BNJK01000001.1"/>
</dbReference>
<keyword evidence="4" id="KW-1185">Reference proteome</keyword>
<accession>A0A8J3ILE0</accession>
<dbReference type="InterPro" id="IPR002509">
    <property type="entry name" value="NODB_dom"/>
</dbReference>
<dbReference type="GO" id="GO:0016810">
    <property type="term" value="F:hydrolase activity, acting on carbon-nitrogen (but not peptide) bonds"/>
    <property type="evidence" value="ECO:0007669"/>
    <property type="project" value="InterPro"/>
</dbReference>
<dbReference type="Pfam" id="PF01522">
    <property type="entry name" value="Polysacc_deac_1"/>
    <property type="match status" value="1"/>
</dbReference>
<evidence type="ECO:0000259" key="2">
    <source>
        <dbReference type="PROSITE" id="PS51677"/>
    </source>
</evidence>
<feature type="domain" description="NodB homology" evidence="2">
    <location>
        <begin position="81"/>
        <end position="354"/>
    </location>
</feature>
<evidence type="ECO:0000313" key="4">
    <source>
        <dbReference type="Proteomes" id="UP000597444"/>
    </source>
</evidence>
<dbReference type="CDD" id="cd10918">
    <property type="entry name" value="CE4_NodB_like_5s_6s"/>
    <property type="match status" value="1"/>
</dbReference>
<name>A0A8J3ILE0_9CHLR</name>
<dbReference type="PANTHER" id="PTHR34216">
    <property type="match status" value="1"/>
</dbReference>
<dbReference type="PANTHER" id="PTHR34216:SF7">
    <property type="entry name" value="POLY-BETA-1,6-N-ACETYL-D-GLUCOSAMINE N-DEACETYLASE"/>
    <property type="match status" value="1"/>
</dbReference>
<dbReference type="EMBL" id="BNJK01000001">
    <property type="protein sequence ID" value="GHO91671.1"/>
    <property type="molecule type" value="Genomic_DNA"/>
</dbReference>
<keyword evidence="1" id="KW-0732">Signal</keyword>